<evidence type="ECO:0000313" key="5">
    <source>
        <dbReference type="Proteomes" id="UP000552615"/>
    </source>
</evidence>
<dbReference type="InterPro" id="IPR026444">
    <property type="entry name" value="Secre_tail"/>
</dbReference>
<gene>
    <name evidence="4" type="ORF">HHL20_03115</name>
</gene>
<feature type="domain" description="Fibronectin type-III" evidence="3">
    <location>
        <begin position="813"/>
        <end position="908"/>
    </location>
</feature>
<dbReference type="PROSITE" id="PS50853">
    <property type="entry name" value="FN3"/>
    <property type="match status" value="3"/>
</dbReference>
<dbReference type="InterPro" id="IPR013783">
    <property type="entry name" value="Ig-like_fold"/>
</dbReference>
<sequence>MKKLLLTYLLFLGTLLSAQITLGSGTTSGGVSTSVATVPWSTYYGYSYAQQILLKTDINAAGAGNITGLRFFLGASASLSNSNDVVVYLGQTTKTSFSSTTDWVPTSAMTQVYSGTVTNNAGVVEITLTAPFAYDNVNNLVIAIDENKAGDDGGELFYTYTSGTNKTLYYRSDTTNPNPASITQTGTRSATQSVVTLLGLAPNPVPACPAVTAPTAAATGVSVLPTITWNAVSGATGYRLSVGTTSGGTDVLNNVDLGNVTTYTLASSLQFNTQYYYTLSSYNGAIPSVACSERSFTTSNITCPAVTAPAAAAVGLSVTPTITWTASPGATGYKISVGTTAGGTNVLNNVDLGNVTSYTFASALMNSTKYYYTVNSYSALATSSGCTERNFTTICTPVASFSENFDTVTAGTWPNCWAKVGANGSAYTQASTVMSAPNNMYIYTTTASTPAVVSMPPVSTLQLGTYRLKFKMRGNFTAGDKIDVGYLTDPADASTFVSFGSTYTANSITAIDNYTINNITAPAGVTTMAFKHIGPSGYSILIDDVVYELMPSCIEPSAVTVSAIGANNATVSWTAPLSAPGNGYEFYYSTTNTAPTASTTASGTSSTTSAPLSGLTSSTTYYVWVRSVCSTSDKSVWTAMATFTTACNAVNIPYTLNFDGVTTPALPVCTSAVNLGTGNIWNTSTATGFTGNVLNYTYNSSNAANTWFFTQGINLTAGVSYRIKYKYSNATGTTQYPEKMKVSYGSSATAAGMNNLLKDYPVITGGVITNDFVDFTPASTGVYYFGFNAYSAANMNRIYVDDINIDVTPTCFEPTALVSSNITASSANVAWTAPAPAPGNGYEIYYSTTNTAPTGTTAPTITGITGTSQALSNLSPVSTYYVWVRSKCSANEVSSWSSNFVSFSTPCAAAVPTYTNDFASTAGSCTSNVSGGSPTGGAATGTTAYWVQSNWLNTPSANTGTGSMKMNLYSVNRAGWLKLAPLNLSAGGYKVKFDYAVTTYSGTAASAMGSDDVVQFVVSQDGGNTWTILQTWNAANAPSNTSNTFSLDLTGYTGANTIFAFYGNDGTVDDTEDYNFYIDNFVVELSNILSASDVKVNANNGIKLYPNPFSEVLNISDASNVKNVLVTDFSGRLVKTIANPGKELHLGELKQGMYLVTLEMKDGSKQTIKAIKK</sequence>
<keyword evidence="5" id="KW-1185">Reference proteome</keyword>
<protein>
    <submittedName>
        <fullName evidence="4">T9SS type A sorting domain-containing protein</fullName>
    </submittedName>
</protein>
<feature type="domain" description="Fibronectin type-III" evidence="3">
    <location>
        <begin position="210"/>
        <end position="301"/>
    </location>
</feature>
<comment type="caution">
    <text evidence="4">The sequence shown here is derived from an EMBL/GenBank/DDBJ whole genome shotgun (WGS) entry which is preliminary data.</text>
</comment>
<feature type="domain" description="Fibronectin type-III" evidence="3">
    <location>
        <begin position="555"/>
        <end position="648"/>
    </location>
</feature>
<feature type="chain" id="PRO_5031457349" evidence="2">
    <location>
        <begin position="19"/>
        <end position="1173"/>
    </location>
</feature>
<dbReference type="Pfam" id="PF00041">
    <property type="entry name" value="fn3"/>
    <property type="match status" value="2"/>
</dbReference>
<dbReference type="Gene3D" id="2.60.120.260">
    <property type="entry name" value="Galactose-binding domain-like"/>
    <property type="match status" value="1"/>
</dbReference>
<name>A0A7Y0A435_9FLAO</name>
<evidence type="ECO:0000256" key="1">
    <source>
        <dbReference type="ARBA" id="ARBA00022729"/>
    </source>
</evidence>
<dbReference type="Gene3D" id="2.60.120.200">
    <property type="match status" value="2"/>
</dbReference>
<evidence type="ECO:0000313" key="4">
    <source>
        <dbReference type="EMBL" id="NML56325.1"/>
    </source>
</evidence>
<dbReference type="SMART" id="SM00060">
    <property type="entry name" value="FN3"/>
    <property type="match status" value="4"/>
</dbReference>
<reference evidence="4 5" key="1">
    <citation type="submission" date="2020-04" db="EMBL/GenBank/DDBJ databases">
        <title>Chryseobacterium sp. RJ-7-14 sp. nov., isolated from Jeju soil.</title>
        <authorList>
            <person name="Dahal R.H."/>
            <person name="Chaudhary D.K."/>
        </authorList>
    </citation>
    <scope>NUCLEOTIDE SEQUENCE [LARGE SCALE GENOMIC DNA]</scope>
    <source>
        <strain evidence="4 5">RJ-7-14</strain>
    </source>
</reference>
<accession>A0A7Y0A435</accession>
<dbReference type="Pfam" id="PF18962">
    <property type="entry name" value="Por_Secre_tail"/>
    <property type="match status" value="1"/>
</dbReference>
<organism evidence="4 5">
    <name type="scientific">Chryseobacterium cheonjiense</name>
    <dbReference type="NCBI Taxonomy" id="2728845"/>
    <lineage>
        <taxon>Bacteria</taxon>
        <taxon>Pseudomonadati</taxon>
        <taxon>Bacteroidota</taxon>
        <taxon>Flavobacteriia</taxon>
        <taxon>Flavobacteriales</taxon>
        <taxon>Weeksellaceae</taxon>
        <taxon>Chryseobacterium group</taxon>
        <taxon>Chryseobacterium</taxon>
    </lineage>
</organism>
<dbReference type="CDD" id="cd00063">
    <property type="entry name" value="FN3"/>
    <property type="match status" value="3"/>
</dbReference>
<feature type="signal peptide" evidence="2">
    <location>
        <begin position="1"/>
        <end position="18"/>
    </location>
</feature>
<dbReference type="SUPFAM" id="SSF49265">
    <property type="entry name" value="Fibronectin type III"/>
    <property type="match status" value="4"/>
</dbReference>
<keyword evidence="1 2" id="KW-0732">Signal</keyword>
<dbReference type="Gene3D" id="2.60.40.10">
    <property type="entry name" value="Immunoglobulins"/>
    <property type="match status" value="4"/>
</dbReference>
<dbReference type="NCBIfam" id="TIGR04183">
    <property type="entry name" value="Por_Secre_tail"/>
    <property type="match status" value="1"/>
</dbReference>
<evidence type="ECO:0000259" key="3">
    <source>
        <dbReference type="PROSITE" id="PS50853"/>
    </source>
</evidence>
<dbReference type="InterPro" id="IPR003961">
    <property type="entry name" value="FN3_dom"/>
</dbReference>
<dbReference type="RefSeq" id="WP_169229724.1">
    <property type="nucleotide sequence ID" value="NZ_JABBGF010000001.1"/>
</dbReference>
<proteinExistence type="predicted"/>
<dbReference type="Proteomes" id="UP000552615">
    <property type="component" value="Unassembled WGS sequence"/>
</dbReference>
<dbReference type="EMBL" id="JABBGF010000001">
    <property type="protein sequence ID" value="NML56325.1"/>
    <property type="molecule type" value="Genomic_DNA"/>
</dbReference>
<dbReference type="InterPro" id="IPR036116">
    <property type="entry name" value="FN3_sf"/>
</dbReference>
<dbReference type="AlphaFoldDB" id="A0A7Y0A435"/>
<evidence type="ECO:0000256" key="2">
    <source>
        <dbReference type="SAM" id="SignalP"/>
    </source>
</evidence>